<gene>
    <name evidence="1" type="ORF">BC936DRAFT_145706</name>
</gene>
<evidence type="ECO:0000313" key="1">
    <source>
        <dbReference type="EMBL" id="RUP47465.1"/>
    </source>
</evidence>
<comment type="caution">
    <text evidence="1">The sequence shown here is derived from an EMBL/GenBank/DDBJ whole genome shotgun (WGS) entry which is preliminary data.</text>
</comment>
<reference evidence="1 2" key="1">
    <citation type="journal article" date="2018" name="New Phytol.">
        <title>Phylogenomics of Endogonaceae and evolution of mycorrhizas within Mucoromycota.</title>
        <authorList>
            <person name="Chang Y."/>
            <person name="Desiro A."/>
            <person name="Na H."/>
            <person name="Sandor L."/>
            <person name="Lipzen A."/>
            <person name="Clum A."/>
            <person name="Barry K."/>
            <person name="Grigoriev I.V."/>
            <person name="Martin F.M."/>
            <person name="Stajich J.E."/>
            <person name="Smith M.E."/>
            <person name="Bonito G."/>
            <person name="Spatafora J.W."/>
        </authorList>
    </citation>
    <scope>NUCLEOTIDE SEQUENCE [LARGE SCALE GENOMIC DNA]</scope>
    <source>
        <strain evidence="1 2">GMNB39</strain>
    </source>
</reference>
<accession>A0A433D9F3</accession>
<dbReference type="AlphaFoldDB" id="A0A433D9F3"/>
<evidence type="ECO:0000313" key="2">
    <source>
        <dbReference type="Proteomes" id="UP000268093"/>
    </source>
</evidence>
<protein>
    <submittedName>
        <fullName evidence="1">Uncharacterized protein</fullName>
    </submittedName>
</protein>
<name>A0A433D9F3_9FUNG</name>
<dbReference type="Proteomes" id="UP000268093">
    <property type="component" value="Unassembled WGS sequence"/>
</dbReference>
<organism evidence="1 2">
    <name type="scientific">Jimgerdemannia flammicorona</name>
    <dbReference type="NCBI Taxonomy" id="994334"/>
    <lineage>
        <taxon>Eukaryota</taxon>
        <taxon>Fungi</taxon>
        <taxon>Fungi incertae sedis</taxon>
        <taxon>Mucoromycota</taxon>
        <taxon>Mucoromycotina</taxon>
        <taxon>Endogonomycetes</taxon>
        <taxon>Endogonales</taxon>
        <taxon>Endogonaceae</taxon>
        <taxon>Jimgerdemannia</taxon>
    </lineage>
</organism>
<dbReference type="EMBL" id="RBNI01004497">
    <property type="protein sequence ID" value="RUP47465.1"/>
    <property type="molecule type" value="Genomic_DNA"/>
</dbReference>
<proteinExistence type="predicted"/>
<keyword evidence="2" id="KW-1185">Reference proteome</keyword>
<sequence length="264" mass="28898">MYLRRVITNNDTSDMRAVPYAFVQRILIGVSMDAIEIVANKIVTIRDLVAKAESATKSGVGVIDTSVNHTDLDALAIDTEGIVNLVHPVDYGPDVDDIGVVDDIVQSSLGLASNRNTTEDFGVVLLANDHVVSHDAHRGHEASVHTVLDRGVVRELDDVSAAEELVVDGALRVRMEFTGFDEGAAEQTQGKEWCRKFHRGEVEDTKGRLLSTTRMSVGWLREKLLGLGWPFYIVVVAPCPFGQVYICRAAIPFLPFAKPKNSSI</sequence>